<gene>
    <name evidence="2" type="ORF">OG563_27745</name>
</gene>
<feature type="transmembrane region" description="Helical" evidence="1">
    <location>
        <begin position="68"/>
        <end position="85"/>
    </location>
</feature>
<dbReference type="EMBL" id="CP109441">
    <property type="protein sequence ID" value="WUV43021.1"/>
    <property type="molecule type" value="Genomic_DNA"/>
</dbReference>
<reference evidence="2" key="1">
    <citation type="submission" date="2022-10" db="EMBL/GenBank/DDBJ databases">
        <title>The complete genomes of actinobacterial strains from the NBC collection.</title>
        <authorList>
            <person name="Joergensen T.S."/>
            <person name="Alvarez Arevalo M."/>
            <person name="Sterndorff E.B."/>
            <person name="Faurdal D."/>
            <person name="Vuksanovic O."/>
            <person name="Mourched A.-S."/>
            <person name="Charusanti P."/>
            <person name="Shaw S."/>
            <person name="Blin K."/>
            <person name="Weber T."/>
        </authorList>
    </citation>
    <scope>NUCLEOTIDE SEQUENCE</scope>
    <source>
        <strain evidence="2">NBC_01482</strain>
    </source>
</reference>
<keyword evidence="1" id="KW-0812">Transmembrane</keyword>
<evidence type="ECO:0000313" key="2">
    <source>
        <dbReference type="EMBL" id="WUV43021.1"/>
    </source>
</evidence>
<evidence type="ECO:0000256" key="1">
    <source>
        <dbReference type="SAM" id="Phobius"/>
    </source>
</evidence>
<accession>A0ABZ1YJ93</accession>
<keyword evidence="1" id="KW-1133">Transmembrane helix</keyword>
<evidence type="ECO:0000313" key="3">
    <source>
        <dbReference type="Proteomes" id="UP001432062"/>
    </source>
</evidence>
<dbReference type="Proteomes" id="UP001432062">
    <property type="component" value="Chromosome"/>
</dbReference>
<name>A0ABZ1YJ93_9NOCA</name>
<keyword evidence="3" id="KW-1185">Reference proteome</keyword>
<protein>
    <submittedName>
        <fullName evidence="2">Uncharacterized protein</fullName>
    </submittedName>
</protein>
<dbReference type="RefSeq" id="WP_327096271.1">
    <property type="nucleotide sequence ID" value="NZ_CP109149.1"/>
</dbReference>
<proteinExistence type="predicted"/>
<keyword evidence="1" id="KW-0472">Membrane</keyword>
<organism evidence="2 3">
    <name type="scientific">Nocardia vinacea</name>
    <dbReference type="NCBI Taxonomy" id="96468"/>
    <lineage>
        <taxon>Bacteria</taxon>
        <taxon>Bacillati</taxon>
        <taxon>Actinomycetota</taxon>
        <taxon>Actinomycetes</taxon>
        <taxon>Mycobacteriales</taxon>
        <taxon>Nocardiaceae</taxon>
        <taxon>Nocardia</taxon>
    </lineage>
</organism>
<feature type="transmembrane region" description="Helical" evidence="1">
    <location>
        <begin position="132"/>
        <end position="157"/>
    </location>
</feature>
<feature type="transmembrane region" description="Helical" evidence="1">
    <location>
        <begin position="27"/>
        <end position="48"/>
    </location>
</feature>
<sequence>MTNYEPPPGWSPPGAQFRSTGGFGRTVFGILTGLVVTPVGIGLAAHAALDTRQWVILGSAANRAGSTFQIVGGALLLLLVAALAAYSPAGTVLAGLVWGVVPGFVYFLFPDDTWRIIHDDLPLLSDEMRQALITWVTSGFPFILGVLLLGAGVAGTLRRR</sequence>